<keyword evidence="5 12" id="KW-1133">Transmembrane helix</keyword>
<feature type="transmembrane region" description="Helical" evidence="12">
    <location>
        <begin position="9"/>
        <end position="29"/>
    </location>
</feature>
<sequence length="349" mass="39818">MTRQDRRQVGIWLFICCALVYAMLALGGVTRLTGSGLSMVEWQPLIGVLPPMDQAAWQELFAKYQLTPEFRHVNHDMDLEGFKGIFWLEYFHRLLGRSVGVVFFVPFAWFYLKRKLDRPTLIRLGAIFFVGSMQGVMGWLMVKSGLINDPHVSPYRLTAHLALAFIVYGWMFWTALELVVGGEGLPTGRPPGWLKSFSWVVLVLISITVISGGFVAGAKAGYGYNTFPTMHGQWFPDAYWDLQPAWLNLFENPVAIQWDHRLLATITFFSVLAYGLLGRRAGAPRRIHVMYQHIMFAVLLQVALGIATLMLHVPIGLAWAHQVWSMMLFTYALYIHYYMQTGQSRESWS</sequence>
<evidence type="ECO:0000256" key="2">
    <source>
        <dbReference type="ARBA" id="ARBA00004141"/>
    </source>
</evidence>
<evidence type="ECO:0000256" key="10">
    <source>
        <dbReference type="ARBA" id="ARBA00044501"/>
    </source>
</evidence>
<evidence type="ECO:0000256" key="8">
    <source>
        <dbReference type="ARBA" id="ARBA00023133"/>
    </source>
</evidence>
<keyword evidence="7" id="KW-0408">Iron</keyword>
<accession>A0ABQ0C906</accession>
<reference evidence="13 14" key="2">
    <citation type="submission" date="2024-09" db="EMBL/GenBank/DDBJ databases">
        <title>Draft genome sequence of Candidatus Magnetaquicoccaceae bacterium FCR-1.</title>
        <authorList>
            <person name="Shimoshige H."/>
            <person name="Shimamura S."/>
            <person name="Taoka A."/>
            <person name="Kobayashi H."/>
            <person name="Maekawa T."/>
        </authorList>
    </citation>
    <scope>NUCLEOTIDE SEQUENCE [LARGE SCALE GENOMIC DNA]</scope>
    <source>
        <strain evidence="13 14">FCR-1</strain>
    </source>
</reference>
<dbReference type="InterPro" id="IPR023754">
    <property type="entry name" value="HemeA_Synthase_type2"/>
</dbReference>
<dbReference type="EC" id="1.3.-.-" evidence="13"/>
<evidence type="ECO:0000313" key="14">
    <source>
        <dbReference type="Proteomes" id="UP001628193"/>
    </source>
</evidence>
<evidence type="ECO:0000256" key="6">
    <source>
        <dbReference type="ARBA" id="ARBA00023002"/>
    </source>
</evidence>
<dbReference type="HAMAP" id="MF_01665">
    <property type="entry name" value="HemeA_synth_type2"/>
    <property type="match status" value="1"/>
</dbReference>
<feature type="transmembrane region" description="Helical" evidence="12">
    <location>
        <begin position="319"/>
        <end position="339"/>
    </location>
</feature>
<keyword evidence="14" id="KW-1185">Reference proteome</keyword>
<feature type="transmembrane region" description="Helical" evidence="12">
    <location>
        <begin position="124"/>
        <end position="142"/>
    </location>
</feature>
<comment type="cofactor">
    <cofactor evidence="1">
        <name>heme b</name>
        <dbReference type="ChEBI" id="CHEBI:60344"/>
    </cofactor>
</comment>
<evidence type="ECO:0000256" key="12">
    <source>
        <dbReference type="SAM" id="Phobius"/>
    </source>
</evidence>
<feature type="transmembrane region" description="Helical" evidence="12">
    <location>
        <begin position="289"/>
        <end position="313"/>
    </location>
</feature>
<dbReference type="PANTHER" id="PTHR23289:SF2">
    <property type="entry name" value="CYTOCHROME C OXIDASE ASSEMBLY PROTEIN COX15 HOMOLOG"/>
    <property type="match status" value="1"/>
</dbReference>
<dbReference type="EMBL" id="BAAFGK010000004">
    <property type="protein sequence ID" value="GAB0057371.1"/>
    <property type="molecule type" value="Genomic_DNA"/>
</dbReference>
<dbReference type="GO" id="GO:0016491">
    <property type="term" value="F:oxidoreductase activity"/>
    <property type="evidence" value="ECO:0007669"/>
    <property type="project" value="UniProtKB-KW"/>
</dbReference>
<evidence type="ECO:0000256" key="4">
    <source>
        <dbReference type="ARBA" id="ARBA00022723"/>
    </source>
</evidence>
<name>A0ABQ0C906_9PROT</name>
<proteinExistence type="inferred from homology"/>
<evidence type="ECO:0000256" key="3">
    <source>
        <dbReference type="ARBA" id="ARBA00022692"/>
    </source>
</evidence>
<gene>
    <name evidence="13" type="primary">ctaA</name>
    <name evidence="13" type="ORF">SIID45300_01698</name>
</gene>
<dbReference type="Proteomes" id="UP001628193">
    <property type="component" value="Unassembled WGS sequence"/>
</dbReference>
<organism evidence="13 14">
    <name type="scientific">Candidatus Magnetaquiglobus chichijimensis</name>
    <dbReference type="NCBI Taxonomy" id="3141448"/>
    <lineage>
        <taxon>Bacteria</taxon>
        <taxon>Pseudomonadati</taxon>
        <taxon>Pseudomonadota</taxon>
        <taxon>Magnetococcia</taxon>
        <taxon>Magnetococcales</taxon>
        <taxon>Candidatus Magnetaquicoccaceae</taxon>
        <taxon>Candidatus Magnetaquiglobus</taxon>
    </lineage>
</organism>
<keyword evidence="9 12" id="KW-0472">Membrane</keyword>
<evidence type="ECO:0000313" key="13">
    <source>
        <dbReference type="EMBL" id="GAB0057371.1"/>
    </source>
</evidence>
<comment type="caution">
    <text evidence="13">The sequence shown here is derived from an EMBL/GenBank/DDBJ whole genome shotgun (WGS) entry which is preliminary data.</text>
</comment>
<keyword evidence="6 13" id="KW-0560">Oxidoreductase</keyword>
<keyword evidence="8" id="KW-0350">Heme biosynthesis</keyword>
<feature type="transmembrane region" description="Helical" evidence="12">
    <location>
        <begin position="94"/>
        <end position="112"/>
    </location>
</feature>
<dbReference type="Pfam" id="PF02628">
    <property type="entry name" value="COX15-CtaA"/>
    <property type="match status" value="1"/>
</dbReference>
<evidence type="ECO:0000256" key="9">
    <source>
        <dbReference type="ARBA" id="ARBA00023136"/>
    </source>
</evidence>
<feature type="transmembrane region" description="Helical" evidence="12">
    <location>
        <begin position="197"/>
        <end position="218"/>
    </location>
</feature>
<dbReference type="RefSeq" id="WP_420905063.1">
    <property type="nucleotide sequence ID" value="NZ_BAAFGK010000004.1"/>
</dbReference>
<evidence type="ECO:0000256" key="7">
    <source>
        <dbReference type="ARBA" id="ARBA00023004"/>
    </source>
</evidence>
<dbReference type="PANTHER" id="PTHR23289">
    <property type="entry name" value="CYTOCHROME C OXIDASE ASSEMBLY PROTEIN COX15"/>
    <property type="match status" value="1"/>
</dbReference>
<keyword evidence="3 12" id="KW-0812">Transmembrane</keyword>
<feature type="transmembrane region" description="Helical" evidence="12">
    <location>
        <begin position="260"/>
        <end position="277"/>
    </location>
</feature>
<dbReference type="InterPro" id="IPR003780">
    <property type="entry name" value="COX15/CtaA_fam"/>
</dbReference>
<evidence type="ECO:0000256" key="5">
    <source>
        <dbReference type="ARBA" id="ARBA00022989"/>
    </source>
</evidence>
<comment type="subcellular location">
    <subcellularLocation>
        <location evidence="2">Membrane</location>
        <topology evidence="2">Multi-pass membrane protein</topology>
    </subcellularLocation>
</comment>
<reference evidence="13 14" key="1">
    <citation type="submission" date="2024-05" db="EMBL/GenBank/DDBJ databases">
        <authorList>
            <consortium name="Candidatus Magnetaquicoccaceae bacterium FCR-1 genome sequencing consortium"/>
            <person name="Shimoshige H."/>
            <person name="Shimamura S."/>
            <person name="Taoka A."/>
            <person name="Kobayashi H."/>
            <person name="Maekawa T."/>
        </authorList>
    </citation>
    <scope>NUCLEOTIDE SEQUENCE [LARGE SCALE GENOMIC DNA]</scope>
    <source>
        <strain evidence="13 14">FCR-1</strain>
    </source>
</reference>
<evidence type="ECO:0000256" key="11">
    <source>
        <dbReference type="ARBA" id="ARBA00048044"/>
    </source>
</evidence>
<keyword evidence="4" id="KW-0479">Metal-binding</keyword>
<comment type="catalytic activity">
    <reaction evidence="11">
        <text>Fe(II)-heme o + 2 A + H2O = Fe(II)-heme a + 2 AH2</text>
        <dbReference type="Rhea" id="RHEA:63388"/>
        <dbReference type="ChEBI" id="CHEBI:13193"/>
        <dbReference type="ChEBI" id="CHEBI:15377"/>
        <dbReference type="ChEBI" id="CHEBI:17499"/>
        <dbReference type="ChEBI" id="CHEBI:60530"/>
        <dbReference type="ChEBI" id="CHEBI:61715"/>
        <dbReference type="EC" id="1.17.99.9"/>
    </reaction>
    <physiologicalReaction direction="left-to-right" evidence="11">
        <dbReference type="Rhea" id="RHEA:63389"/>
    </physiologicalReaction>
</comment>
<feature type="transmembrane region" description="Helical" evidence="12">
    <location>
        <begin position="162"/>
        <end position="185"/>
    </location>
</feature>
<protein>
    <submittedName>
        <fullName evidence="13">Heme A synthase</fullName>
        <ecNumber evidence="13">1.3.-.-</ecNumber>
    </submittedName>
</protein>
<evidence type="ECO:0000256" key="1">
    <source>
        <dbReference type="ARBA" id="ARBA00001970"/>
    </source>
</evidence>
<comment type="pathway">
    <text evidence="10">Porphyrin-containing compound metabolism; heme A biosynthesis; heme A from heme O: step 1/1.</text>
</comment>